<protein>
    <submittedName>
        <fullName evidence="2">Transglutaminase family protein</fullName>
    </submittedName>
</protein>
<dbReference type="SUPFAM" id="SSF54001">
    <property type="entry name" value="Cysteine proteinases"/>
    <property type="match status" value="1"/>
</dbReference>
<accession>A0ABW7CDR7</accession>
<evidence type="ECO:0000313" key="3">
    <source>
        <dbReference type="Proteomes" id="UP001604335"/>
    </source>
</evidence>
<dbReference type="RefSeq" id="WP_393015058.1">
    <property type="nucleotide sequence ID" value="NZ_JAZAQF010000088.1"/>
</dbReference>
<dbReference type="Pfam" id="PF01841">
    <property type="entry name" value="Transglut_core"/>
    <property type="match status" value="1"/>
</dbReference>
<dbReference type="PANTHER" id="PTHR33490:SF1">
    <property type="entry name" value="SLL1233 PROTEIN"/>
    <property type="match status" value="1"/>
</dbReference>
<reference evidence="3" key="1">
    <citation type="journal article" date="2024" name="Algal Res.">
        <title>Biochemical, toxicological and genomic investigation of a high-biomass producing Limnothrix strain isolated from Italian shallow drinking water reservoir.</title>
        <authorList>
            <person name="Simonazzi M."/>
            <person name="Shishido T.K."/>
            <person name="Delbaje E."/>
            <person name="Wahlsten M."/>
            <person name="Fewer D.P."/>
            <person name="Sivonen K."/>
            <person name="Pezzolesi L."/>
            <person name="Pistocchi R."/>
        </authorList>
    </citation>
    <scope>NUCLEOTIDE SEQUENCE [LARGE SCALE GENOMIC DNA]</scope>
    <source>
        <strain evidence="3">LRLZ20PSL1</strain>
    </source>
</reference>
<dbReference type="InterPro" id="IPR002931">
    <property type="entry name" value="Transglutaminase-like"/>
</dbReference>
<dbReference type="InterPro" id="IPR013589">
    <property type="entry name" value="Bac_transglu_N"/>
</dbReference>
<evidence type="ECO:0000313" key="2">
    <source>
        <dbReference type="EMBL" id="MFG3819250.1"/>
    </source>
</evidence>
<dbReference type="SMART" id="SM00460">
    <property type="entry name" value="TGc"/>
    <property type="match status" value="1"/>
</dbReference>
<evidence type="ECO:0000259" key="1">
    <source>
        <dbReference type="SMART" id="SM00460"/>
    </source>
</evidence>
<name>A0ABW7CDR7_9CYAN</name>
<dbReference type="InterPro" id="IPR038765">
    <property type="entry name" value="Papain-like_cys_pep_sf"/>
</dbReference>
<organism evidence="2 3">
    <name type="scientific">Limnothrix redekei LRLZ20PSL1</name>
    <dbReference type="NCBI Taxonomy" id="3112953"/>
    <lineage>
        <taxon>Bacteria</taxon>
        <taxon>Bacillati</taxon>
        <taxon>Cyanobacteriota</taxon>
        <taxon>Cyanophyceae</taxon>
        <taxon>Pseudanabaenales</taxon>
        <taxon>Pseudanabaenaceae</taxon>
        <taxon>Limnothrix</taxon>
    </lineage>
</organism>
<comment type="caution">
    <text evidence="2">The sequence shown here is derived from an EMBL/GenBank/DDBJ whole genome shotgun (WGS) entry which is preliminary data.</text>
</comment>
<sequence>MRYRIHHAIHYTYSQPVELGPHTLRLRPRCDGSQVLHDFQLQVSPHPLGLADIFDLEGNTVIQSWFNRDLVESLHVKATSIVETLRSNPFNFLLEPWALSLPFDYPASTLAQVRPYLSDQRLGGDRLDPAIWELAQGLLYKNHGNTLDFLGDLNQTVYNHCCYQQRETGDPMPPGMTWRRKTGSCRDLSVLFMEVCRVVGLAVRFVSGYEAGDPKLPEKHLHAWVEVFLPGAGWRGYDPTQGLVTADRHIPLAASAFPQNTAPMPGTFRGRSASAHMTFELEIEPIDSI</sequence>
<dbReference type="Proteomes" id="UP001604335">
    <property type="component" value="Unassembled WGS sequence"/>
</dbReference>
<dbReference type="Gene3D" id="3.10.620.30">
    <property type="match status" value="1"/>
</dbReference>
<feature type="domain" description="Transglutaminase-like" evidence="1">
    <location>
        <begin position="177"/>
        <end position="241"/>
    </location>
</feature>
<dbReference type="Pfam" id="PF08379">
    <property type="entry name" value="Bact_transglu_N"/>
    <property type="match status" value="1"/>
</dbReference>
<dbReference type="PANTHER" id="PTHR33490">
    <property type="entry name" value="BLR5614 PROTEIN-RELATED"/>
    <property type="match status" value="1"/>
</dbReference>
<dbReference type="EMBL" id="JAZAQF010000088">
    <property type="protein sequence ID" value="MFG3819250.1"/>
    <property type="molecule type" value="Genomic_DNA"/>
</dbReference>
<proteinExistence type="predicted"/>
<keyword evidence="3" id="KW-1185">Reference proteome</keyword>
<gene>
    <name evidence="2" type="ORF">VPK24_16515</name>
</gene>